<keyword evidence="1" id="KW-1133">Transmembrane helix</keyword>
<dbReference type="KEGG" id="ani:ANIA_05039"/>
<gene>
    <name evidence="3" type="ORF">ANIA_05039</name>
</gene>
<dbReference type="PANTHER" id="PTHR35395">
    <property type="entry name" value="DUF6536 DOMAIN-CONTAINING PROTEIN"/>
    <property type="match status" value="1"/>
</dbReference>
<keyword evidence="1" id="KW-0472">Membrane</keyword>
<dbReference type="GeneID" id="2872837"/>
<keyword evidence="1" id="KW-0812">Transmembrane</keyword>
<reference evidence="4" key="2">
    <citation type="journal article" date="2009" name="Fungal Genet. Biol.">
        <title>The 2008 update of the Aspergillus nidulans genome annotation: a community effort.</title>
        <authorList>
            <person name="Wortman J.R."/>
            <person name="Gilsenan J.M."/>
            <person name="Joardar V."/>
            <person name="Deegan J."/>
            <person name="Clutterbuck J."/>
            <person name="Andersen M.R."/>
            <person name="Archer D."/>
            <person name="Bencina M."/>
            <person name="Braus G."/>
            <person name="Coutinho P."/>
            <person name="von Dohren H."/>
            <person name="Doonan J."/>
            <person name="Driessen A.J."/>
            <person name="Durek P."/>
            <person name="Espeso E."/>
            <person name="Fekete E."/>
            <person name="Flipphi M."/>
            <person name="Estrada C.G."/>
            <person name="Geysens S."/>
            <person name="Goldman G."/>
            <person name="de Groot P.W."/>
            <person name="Hansen K."/>
            <person name="Harris S.D."/>
            <person name="Heinekamp T."/>
            <person name="Helmstaedt K."/>
            <person name="Henrissat B."/>
            <person name="Hofmann G."/>
            <person name="Homan T."/>
            <person name="Horio T."/>
            <person name="Horiuchi H."/>
            <person name="James S."/>
            <person name="Jones M."/>
            <person name="Karaffa L."/>
            <person name="Karanyi Z."/>
            <person name="Kato M."/>
            <person name="Keller N."/>
            <person name="Kelly D.E."/>
            <person name="Kiel J.A."/>
            <person name="Kim J.M."/>
            <person name="van der Klei I.J."/>
            <person name="Klis F.M."/>
            <person name="Kovalchuk A."/>
            <person name="Krasevec N."/>
            <person name="Kubicek C.P."/>
            <person name="Liu B."/>
            <person name="Maccabe A."/>
            <person name="Meyer V."/>
            <person name="Mirabito P."/>
            <person name="Miskei M."/>
            <person name="Mos M."/>
            <person name="Mullins J."/>
            <person name="Nelson D.R."/>
            <person name="Nielsen J."/>
            <person name="Oakley B.R."/>
            <person name="Osmani S.A."/>
            <person name="Pakula T."/>
            <person name="Paszewski A."/>
            <person name="Paulsen I."/>
            <person name="Pilsyk S."/>
            <person name="Pocsi I."/>
            <person name="Punt P.J."/>
            <person name="Ram A.F."/>
            <person name="Ren Q."/>
            <person name="Robellet X."/>
            <person name="Robson G."/>
            <person name="Seiboth B."/>
            <person name="van Solingen P."/>
            <person name="Specht T."/>
            <person name="Sun J."/>
            <person name="Taheri-Talesh N."/>
            <person name="Takeshita N."/>
            <person name="Ussery D."/>
            <person name="vanKuyk P.A."/>
            <person name="Visser H."/>
            <person name="van de Vondervoort P.J."/>
            <person name="de Vries R.P."/>
            <person name="Walton J."/>
            <person name="Xiang X."/>
            <person name="Xiong Y."/>
            <person name="Zeng A.P."/>
            <person name="Brandt B.W."/>
            <person name="Cornell M.J."/>
            <person name="van den Hondel C.A."/>
            <person name="Visser J."/>
            <person name="Oliver S.G."/>
            <person name="Turner G."/>
        </authorList>
    </citation>
    <scope>GENOME REANNOTATION</scope>
    <source>
        <strain evidence="4">FGSC A4 / ATCC 38163 / CBS 112.46 / NRRL 194 / M139</strain>
    </source>
</reference>
<feature type="transmembrane region" description="Helical" evidence="1">
    <location>
        <begin position="50"/>
        <end position="74"/>
    </location>
</feature>
<accession>Q5B341</accession>
<evidence type="ECO:0000313" key="3">
    <source>
        <dbReference type="EMBL" id="CBF76225.1"/>
    </source>
</evidence>
<dbReference type="PANTHER" id="PTHR35395:SF1">
    <property type="entry name" value="DUF6536 DOMAIN-CONTAINING PROTEIN"/>
    <property type="match status" value="1"/>
</dbReference>
<dbReference type="InParanoid" id="Q5B341"/>
<dbReference type="eggNOG" id="ENOG502RYAY">
    <property type="taxonomic scope" value="Eukaryota"/>
</dbReference>
<dbReference type="STRING" id="227321.Q5B341"/>
<reference evidence="4" key="1">
    <citation type="journal article" date="2005" name="Nature">
        <title>Sequencing of Aspergillus nidulans and comparative analysis with A. fumigatus and A. oryzae.</title>
        <authorList>
            <person name="Galagan J.E."/>
            <person name="Calvo S.E."/>
            <person name="Cuomo C."/>
            <person name="Ma L.J."/>
            <person name="Wortman J.R."/>
            <person name="Batzoglou S."/>
            <person name="Lee S.I."/>
            <person name="Basturkmen M."/>
            <person name="Spevak C.C."/>
            <person name="Clutterbuck J."/>
            <person name="Kapitonov V."/>
            <person name="Jurka J."/>
            <person name="Scazzocchio C."/>
            <person name="Farman M."/>
            <person name="Butler J."/>
            <person name="Purcell S."/>
            <person name="Harris S."/>
            <person name="Braus G.H."/>
            <person name="Draht O."/>
            <person name="Busch S."/>
            <person name="D'Enfert C."/>
            <person name="Bouchier C."/>
            <person name="Goldman G.H."/>
            <person name="Bell-Pedersen D."/>
            <person name="Griffiths-Jones S."/>
            <person name="Doonan J.H."/>
            <person name="Yu J."/>
            <person name="Vienken K."/>
            <person name="Pain A."/>
            <person name="Freitag M."/>
            <person name="Selker E.U."/>
            <person name="Archer D.B."/>
            <person name="Penalva M.A."/>
            <person name="Oakley B.R."/>
            <person name="Momany M."/>
            <person name="Tanaka T."/>
            <person name="Kumagai T."/>
            <person name="Asai K."/>
            <person name="Machida M."/>
            <person name="Nierman W.C."/>
            <person name="Denning D.W."/>
            <person name="Caddick M."/>
            <person name="Hynes M."/>
            <person name="Paoletti M."/>
            <person name="Fischer R."/>
            <person name="Miller B."/>
            <person name="Dyer P."/>
            <person name="Sachs M.S."/>
            <person name="Osmani S.A."/>
            <person name="Birren B.W."/>
        </authorList>
    </citation>
    <scope>NUCLEOTIDE SEQUENCE [LARGE SCALE GENOMIC DNA]</scope>
    <source>
        <strain evidence="4">FGSC A4 / ATCC 38163 / CBS 112.46 / NRRL 194 / M139</strain>
    </source>
</reference>
<name>Q5B341_EMENI</name>
<evidence type="ECO:0000256" key="1">
    <source>
        <dbReference type="SAM" id="Phobius"/>
    </source>
</evidence>
<dbReference type="OrthoDB" id="5429634at2759"/>
<feature type="transmembrane region" description="Helical" evidence="1">
    <location>
        <begin position="309"/>
        <end position="329"/>
    </location>
</feature>
<dbReference type="HOGENOM" id="CLU_634636_0_0_1"/>
<sequence length="432" mass="48718">MHLSHILVMFSKGKDRLNRVQAKYRIENIPLPFVKQDIQAGQEWIRGAMLCALVTASIGILNVILTIIAAGIAYSKKASDTHLTYAEIYEGDCSITSNWTTGMHLVINVLSSILLAASNYVMQCLSAPSRVDIDRAHSKDRENLGGSSSLASFDQMRGYLGARPDFISQSSVNSFYLETQHWNYPIWSFKYKGSGDWGDLFDLCYTPWQGQNDAACYDRAIDTRTLQDFLWTENPTEMQLGNFFNTASNWRNSSWAAEISFRIDVPSDPGGGFSMLGECPCEIEYTDGLSHNITISGCMTSDAQQHCQLYFSLPICIAVIVCNIIKVLCMYMTAKKDRKEIFLTIGDALSSFLDKPDATTRGQSVLPANDITYGLRSWAKRALTMPFKNNLANVTIPRETSPQLFPKRKRWIQAASWRRWAFTYILYLPQPK</sequence>
<feature type="domain" description="DUF6536" evidence="2">
    <location>
        <begin position="44"/>
        <end position="148"/>
    </location>
</feature>
<evidence type="ECO:0000313" key="4">
    <source>
        <dbReference type="Proteomes" id="UP000000560"/>
    </source>
</evidence>
<proteinExistence type="predicted"/>
<dbReference type="Pfam" id="PF20163">
    <property type="entry name" value="DUF6536"/>
    <property type="match status" value="1"/>
</dbReference>
<protein>
    <recommendedName>
        <fullName evidence="2">DUF6536 domain-containing protein</fullName>
    </recommendedName>
</protein>
<evidence type="ECO:0000259" key="2">
    <source>
        <dbReference type="Pfam" id="PF20163"/>
    </source>
</evidence>
<dbReference type="EMBL" id="BN001303">
    <property type="protein sequence ID" value="CBF76225.1"/>
    <property type="molecule type" value="Genomic_DNA"/>
</dbReference>
<dbReference type="AlphaFoldDB" id="Q5B341"/>
<dbReference type="OMA" id="WRRWAFT"/>
<dbReference type="Proteomes" id="UP000000560">
    <property type="component" value="Chromosome III"/>
</dbReference>
<dbReference type="InterPro" id="IPR046623">
    <property type="entry name" value="DUF6536"/>
</dbReference>
<dbReference type="RefSeq" id="XP_662643.1">
    <property type="nucleotide sequence ID" value="XM_657551.1"/>
</dbReference>
<accession>C8V845</accession>
<keyword evidence="4" id="KW-1185">Reference proteome</keyword>
<organism evidence="3 4">
    <name type="scientific">Emericella nidulans (strain FGSC A4 / ATCC 38163 / CBS 112.46 / NRRL 194 / M139)</name>
    <name type="common">Aspergillus nidulans</name>
    <dbReference type="NCBI Taxonomy" id="227321"/>
    <lineage>
        <taxon>Eukaryota</taxon>
        <taxon>Fungi</taxon>
        <taxon>Dikarya</taxon>
        <taxon>Ascomycota</taxon>
        <taxon>Pezizomycotina</taxon>
        <taxon>Eurotiomycetes</taxon>
        <taxon>Eurotiomycetidae</taxon>
        <taxon>Eurotiales</taxon>
        <taxon>Aspergillaceae</taxon>
        <taxon>Aspergillus</taxon>
        <taxon>Aspergillus subgen. Nidulantes</taxon>
    </lineage>
</organism>